<dbReference type="EMBL" id="BAEN01000035">
    <property type="protein sequence ID" value="GAC14155.1"/>
    <property type="molecule type" value="Genomic_DNA"/>
</dbReference>
<sequence length="335" mass="38904">MSVNQMMLLFGSLVFICSCSQTALQENFLAYQQQLTNELDFAIELSSENIHLTYPAAKVLKLELSETTINLRELFALQDCYVATLIAQRNTALGKVQLPSVRFAYEVKLIGGLQECLQNVDIEQQQLISQWLQQKQNNLPLVWADMLQNSQEIKRTFSGNTQLFNHVSDEKLQVYQQHLDYFIQLNSSDVINVSSKLGDLEANLNALRKMPLSSQLWRTQNQIEIWLTNINTQLNTVFNELECNTEQSRQQINRLKAIYQLHFINGIKPITEDVNDAIEHLMPSFKTLQETHVLANAFRHFLLQRETEHLNYKKAVKRHDFLWQTLFKKCELNSP</sequence>
<dbReference type="RefSeq" id="WP_008843971.1">
    <property type="nucleotide sequence ID" value="NZ_BAEN01000035.1"/>
</dbReference>
<accession>K6YS69</accession>
<evidence type="ECO:0000313" key="3">
    <source>
        <dbReference type="Proteomes" id="UP000006334"/>
    </source>
</evidence>
<dbReference type="Pfam" id="PF11279">
    <property type="entry name" value="DUF3080"/>
    <property type="match status" value="1"/>
</dbReference>
<gene>
    <name evidence="2" type="ORF">GLIP_1521</name>
</gene>
<dbReference type="STRING" id="1127673.GLIP_1521"/>
<keyword evidence="1" id="KW-0732">Signal</keyword>
<dbReference type="Proteomes" id="UP000006334">
    <property type="component" value="Unassembled WGS sequence"/>
</dbReference>
<keyword evidence="3" id="KW-1185">Reference proteome</keyword>
<name>K6YS69_9ALTE</name>
<evidence type="ECO:0000313" key="2">
    <source>
        <dbReference type="EMBL" id="GAC14155.1"/>
    </source>
</evidence>
<feature type="chain" id="PRO_5003900308" description="DUF3080 domain-containing protein" evidence="1">
    <location>
        <begin position="24"/>
        <end position="335"/>
    </location>
</feature>
<dbReference type="AlphaFoldDB" id="K6YS69"/>
<reference evidence="2 3" key="1">
    <citation type="journal article" date="2017" name="Antonie Van Leeuwenhoek">
        <title>Rhizobium rhizosphaerae sp. nov., a novel species isolated from rice rhizosphere.</title>
        <authorList>
            <person name="Zhao J.J."/>
            <person name="Zhang J."/>
            <person name="Zhang R.J."/>
            <person name="Zhang C.W."/>
            <person name="Yin H.Q."/>
            <person name="Zhang X.X."/>
        </authorList>
    </citation>
    <scope>NUCLEOTIDE SEQUENCE [LARGE SCALE GENOMIC DNA]</scope>
    <source>
        <strain evidence="2 3">E3</strain>
    </source>
</reference>
<dbReference type="eggNOG" id="ENOG502ZCJH">
    <property type="taxonomic scope" value="Bacteria"/>
</dbReference>
<feature type="signal peptide" evidence="1">
    <location>
        <begin position="1"/>
        <end position="23"/>
    </location>
</feature>
<dbReference type="OrthoDB" id="5760979at2"/>
<comment type="caution">
    <text evidence="2">The sequence shown here is derived from an EMBL/GenBank/DDBJ whole genome shotgun (WGS) entry which is preliminary data.</text>
</comment>
<evidence type="ECO:0000256" key="1">
    <source>
        <dbReference type="SAM" id="SignalP"/>
    </source>
</evidence>
<organism evidence="2 3">
    <name type="scientific">Aliiglaciecola lipolytica E3</name>
    <dbReference type="NCBI Taxonomy" id="1127673"/>
    <lineage>
        <taxon>Bacteria</taxon>
        <taxon>Pseudomonadati</taxon>
        <taxon>Pseudomonadota</taxon>
        <taxon>Gammaproteobacteria</taxon>
        <taxon>Alteromonadales</taxon>
        <taxon>Alteromonadaceae</taxon>
        <taxon>Aliiglaciecola</taxon>
    </lineage>
</organism>
<evidence type="ECO:0008006" key="4">
    <source>
        <dbReference type="Google" id="ProtNLM"/>
    </source>
</evidence>
<protein>
    <recommendedName>
        <fullName evidence="4">DUF3080 domain-containing protein</fullName>
    </recommendedName>
</protein>
<dbReference type="InterPro" id="IPR021431">
    <property type="entry name" value="DUF3080"/>
</dbReference>
<proteinExistence type="predicted"/>